<protein>
    <submittedName>
        <fullName evidence="1">Uncharacterized protein</fullName>
    </submittedName>
</protein>
<comment type="caution">
    <text evidence="1">The sequence shown here is derived from an EMBL/GenBank/DDBJ whole genome shotgun (WGS) entry which is preliminary data.</text>
</comment>
<dbReference type="EMBL" id="LAZR01030378">
    <property type="protein sequence ID" value="KKL56782.1"/>
    <property type="molecule type" value="Genomic_DNA"/>
</dbReference>
<gene>
    <name evidence="1" type="ORF">LCGC14_2241960</name>
</gene>
<proteinExistence type="predicted"/>
<evidence type="ECO:0000313" key="1">
    <source>
        <dbReference type="EMBL" id="KKL56782.1"/>
    </source>
</evidence>
<reference evidence="1" key="1">
    <citation type="journal article" date="2015" name="Nature">
        <title>Complex archaea that bridge the gap between prokaryotes and eukaryotes.</title>
        <authorList>
            <person name="Spang A."/>
            <person name="Saw J.H."/>
            <person name="Jorgensen S.L."/>
            <person name="Zaremba-Niedzwiedzka K."/>
            <person name="Martijn J."/>
            <person name="Lind A.E."/>
            <person name="van Eijk R."/>
            <person name="Schleper C."/>
            <person name="Guy L."/>
            <person name="Ettema T.J."/>
        </authorList>
    </citation>
    <scope>NUCLEOTIDE SEQUENCE</scope>
</reference>
<dbReference type="AlphaFoldDB" id="A0A0F9G081"/>
<name>A0A0F9G081_9ZZZZ</name>
<organism evidence="1">
    <name type="scientific">marine sediment metagenome</name>
    <dbReference type="NCBI Taxonomy" id="412755"/>
    <lineage>
        <taxon>unclassified sequences</taxon>
        <taxon>metagenomes</taxon>
        <taxon>ecological metagenomes</taxon>
    </lineage>
</organism>
<accession>A0A0F9G081</accession>
<sequence>MVERRRTRRRQQMRRTCARHTYDVHLEVKRGFFSFRSMSVNKAKVIRRENRRSSIDRRVLIAAMNLTD</sequence>